<dbReference type="RefSeq" id="WP_052109658.1">
    <property type="nucleotide sequence ID" value="NZ_AVPJ01000005.1"/>
</dbReference>
<dbReference type="SUPFAM" id="SSF46785">
    <property type="entry name" value="Winged helix' DNA-binding domain"/>
    <property type="match status" value="1"/>
</dbReference>
<dbReference type="Gene3D" id="1.10.10.10">
    <property type="entry name" value="Winged helix-like DNA-binding domain superfamily/Winged helix DNA-binding domain"/>
    <property type="match status" value="1"/>
</dbReference>
<dbReference type="PRINTS" id="PR00598">
    <property type="entry name" value="HTHMARR"/>
</dbReference>
<dbReference type="InterPro" id="IPR023187">
    <property type="entry name" value="Tscrpt_reg_MarR-type_CS"/>
</dbReference>
<dbReference type="SMART" id="SM00347">
    <property type="entry name" value="HTH_MARR"/>
    <property type="match status" value="1"/>
</dbReference>
<feature type="domain" description="HTH marR-type" evidence="4">
    <location>
        <begin position="15"/>
        <end position="144"/>
    </location>
</feature>
<evidence type="ECO:0000313" key="5">
    <source>
        <dbReference type="EMBL" id="KGN32900.1"/>
    </source>
</evidence>
<keyword evidence="3" id="KW-0804">Transcription</keyword>
<dbReference type="AlphaFoldDB" id="A0A0A0J6C7"/>
<dbReference type="EMBL" id="AVPJ01000005">
    <property type="protein sequence ID" value="KGN32900.1"/>
    <property type="molecule type" value="Genomic_DNA"/>
</dbReference>
<dbReference type="InterPro" id="IPR036388">
    <property type="entry name" value="WH-like_DNA-bd_sf"/>
</dbReference>
<dbReference type="Pfam" id="PF01047">
    <property type="entry name" value="MarR"/>
    <property type="match status" value="1"/>
</dbReference>
<evidence type="ECO:0000256" key="3">
    <source>
        <dbReference type="ARBA" id="ARBA00023163"/>
    </source>
</evidence>
<evidence type="ECO:0000313" key="6">
    <source>
        <dbReference type="Proteomes" id="UP000030002"/>
    </source>
</evidence>
<keyword evidence="6" id="KW-1185">Reference proteome</keyword>
<dbReference type="PANTHER" id="PTHR33164:SF99">
    <property type="entry name" value="MARR FAMILY REGULATORY PROTEIN"/>
    <property type="match status" value="1"/>
</dbReference>
<reference evidence="5 6" key="1">
    <citation type="submission" date="2013-08" db="EMBL/GenBank/DDBJ databases">
        <title>The genome sequence of Knoellia sinensis.</title>
        <authorList>
            <person name="Zhu W."/>
            <person name="Wang G."/>
        </authorList>
    </citation>
    <scope>NUCLEOTIDE SEQUENCE [LARGE SCALE GENOMIC DNA]</scope>
    <source>
        <strain evidence="5 6">KCTC 19936</strain>
    </source>
</reference>
<protein>
    <submittedName>
        <fullName evidence="5">MarR family transcriptional regulator</fullName>
    </submittedName>
</protein>
<evidence type="ECO:0000256" key="1">
    <source>
        <dbReference type="ARBA" id="ARBA00023015"/>
    </source>
</evidence>
<sequence length="160" mass="17160">MATRDRSPKPRSSTSADIGRLLVAAGEMSKAAFAAAVADHDLTPQTARALFMLGEPASMRDLAEHLRCDASNVTGIADRLETAGWLERVPSAEDRRVKLLTLTDSGRELREELGRHVTATPYPADALTASERSELARLLTKLIDATPCPGHRGSRDAAAT</sequence>
<comment type="caution">
    <text evidence="5">The sequence shown here is derived from an EMBL/GenBank/DDBJ whole genome shotgun (WGS) entry which is preliminary data.</text>
</comment>
<keyword evidence="1" id="KW-0805">Transcription regulation</keyword>
<accession>A0A0A0J6C7</accession>
<dbReference type="PANTHER" id="PTHR33164">
    <property type="entry name" value="TRANSCRIPTIONAL REGULATOR, MARR FAMILY"/>
    <property type="match status" value="1"/>
</dbReference>
<dbReference type="InterPro" id="IPR039422">
    <property type="entry name" value="MarR/SlyA-like"/>
</dbReference>
<dbReference type="Proteomes" id="UP000030002">
    <property type="component" value="Unassembled WGS sequence"/>
</dbReference>
<organism evidence="5 6">
    <name type="scientific">Knoellia sinensis KCTC 19936</name>
    <dbReference type="NCBI Taxonomy" id="1385520"/>
    <lineage>
        <taxon>Bacteria</taxon>
        <taxon>Bacillati</taxon>
        <taxon>Actinomycetota</taxon>
        <taxon>Actinomycetes</taxon>
        <taxon>Micrococcales</taxon>
        <taxon>Intrasporangiaceae</taxon>
        <taxon>Knoellia</taxon>
    </lineage>
</organism>
<dbReference type="GO" id="GO:0003677">
    <property type="term" value="F:DNA binding"/>
    <property type="evidence" value="ECO:0007669"/>
    <property type="project" value="UniProtKB-KW"/>
</dbReference>
<gene>
    <name evidence="5" type="ORF">N802_16055</name>
</gene>
<keyword evidence="2" id="KW-0238">DNA-binding</keyword>
<evidence type="ECO:0000259" key="4">
    <source>
        <dbReference type="PROSITE" id="PS50995"/>
    </source>
</evidence>
<name>A0A0A0J6C7_9MICO</name>
<evidence type="ECO:0000256" key="2">
    <source>
        <dbReference type="ARBA" id="ARBA00023125"/>
    </source>
</evidence>
<dbReference type="eggNOG" id="COG1846">
    <property type="taxonomic scope" value="Bacteria"/>
</dbReference>
<dbReference type="GO" id="GO:0003700">
    <property type="term" value="F:DNA-binding transcription factor activity"/>
    <property type="evidence" value="ECO:0007669"/>
    <property type="project" value="InterPro"/>
</dbReference>
<dbReference type="PROSITE" id="PS50995">
    <property type="entry name" value="HTH_MARR_2"/>
    <property type="match status" value="1"/>
</dbReference>
<dbReference type="GO" id="GO:0006950">
    <property type="term" value="P:response to stress"/>
    <property type="evidence" value="ECO:0007669"/>
    <property type="project" value="TreeGrafter"/>
</dbReference>
<dbReference type="PROSITE" id="PS01117">
    <property type="entry name" value="HTH_MARR_1"/>
    <property type="match status" value="1"/>
</dbReference>
<dbReference type="InterPro" id="IPR000835">
    <property type="entry name" value="HTH_MarR-typ"/>
</dbReference>
<proteinExistence type="predicted"/>
<dbReference type="InterPro" id="IPR036390">
    <property type="entry name" value="WH_DNA-bd_sf"/>
</dbReference>